<feature type="compositionally biased region" description="Pro residues" evidence="1">
    <location>
        <begin position="210"/>
        <end position="220"/>
    </location>
</feature>
<dbReference type="Pfam" id="PF02517">
    <property type="entry name" value="Rce1-like"/>
    <property type="match status" value="1"/>
</dbReference>
<dbReference type="InterPro" id="IPR003675">
    <property type="entry name" value="Rce1/LyrA-like_dom"/>
</dbReference>
<feature type="transmembrane region" description="Helical" evidence="2">
    <location>
        <begin position="335"/>
        <end position="355"/>
    </location>
</feature>
<dbReference type="Proteomes" id="UP000295818">
    <property type="component" value="Unassembled WGS sequence"/>
</dbReference>
<feature type="transmembrane region" description="Helical" evidence="2">
    <location>
        <begin position="413"/>
        <end position="432"/>
    </location>
</feature>
<dbReference type="EMBL" id="SLWM01000014">
    <property type="protein sequence ID" value="TCO17415.1"/>
    <property type="molecule type" value="Genomic_DNA"/>
</dbReference>
<comment type="caution">
    <text evidence="4">The sequence shown here is derived from an EMBL/GenBank/DDBJ whole genome shotgun (WGS) entry which is preliminary data.</text>
</comment>
<keyword evidence="4" id="KW-0378">Hydrolase</keyword>
<name>A0ABY2BDW2_9ACTN</name>
<feature type="transmembrane region" description="Helical" evidence="2">
    <location>
        <begin position="468"/>
        <end position="487"/>
    </location>
</feature>
<dbReference type="GO" id="GO:0008233">
    <property type="term" value="F:peptidase activity"/>
    <property type="evidence" value="ECO:0007669"/>
    <property type="project" value="UniProtKB-KW"/>
</dbReference>
<evidence type="ECO:0000313" key="5">
    <source>
        <dbReference type="Proteomes" id="UP000295818"/>
    </source>
</evidence>
<sequence length="580" mass="61740">MDPHSGIPPHPDSPEPAPTPAQPPATQPPDSSTPEHQPEAEDADSRTTEQQVNQQQSPPAPWQPPGGHAFPNHPQPRPQDQPNQPHPGAAGTPQHPQPYPPAQPGSYPPAQPGSRPPGQPGSYGPPQQPQPYPPAQPGAHPPAQPGGYQQSGQPGFWSAEQPPPSGGQQPPPQTPYGRSQQPYGPPGQPPAQYGQSQQPPPYGAPGQPQYGPPGQPPAQYGPPGQGQYGQPQYGQQYGAPPQYGVAYGQPGYVVPFGMREPAIVAAPPGTAFHRLARTAKHRWWRPLAGTAFLAAAAFLVTAAVVVCWEIAHALITGDFSEPAGDELFSGDTENLAITLTMLGALIPVVPFAAWLIQRRPAWSVASVLNRIRWRWLLLCCLPALGYIVLSYVLGILVDAIFPPTDEATDSGSWVGFSAFVGPALVILLLVPFQSAAEEFIFRGWLIQAVGAYGPDDTNGTGLVRRLKLVLRTPWPALVVSSGLFVSAHGYTGWAMADIFLFAMVIGWLTIRTGGLEAAITLHALNNLAAFLLPAAMGQLDGWADQGGAPWTLLVVDIPCLAFYAFAVSWLAKRRQLLSVS</sequence>
<evidence type="ECO:0000313" key="4">
    <source>
        <dbReference type="EMBL" id="TCO17415.1"/>
    </source>
</evidence>
<feature type="transmembrane region" description="Helical" evidence="2">
    <location>
        <begin position="493"/>
        <end position="510"/>
    </location>
</feature>
<feature type="transmembrane region" description="Helical" evidence="2">
    <location>
        <begin position="517"/>
        <end position="536"/>
    </location>
</feature>
<keyword evidence="2" id="KW-0472">Membrane</keyword>
<keyword evidence="4" id="KW-0645">Protease</keyword>
<feature type="region of interest" description="Disordered" evidence="1">
    <location>
        <begin position="1"/>
        <end position="235"/>
    </location>
</feature>
<keyword evidence="2" id="KW-0812">Transmembrane</keyword>
<feature type="compositionally biased region" description="Low complexity" evidence="1">
    <location>
        <begin position="145"/>
        <end position="155"/>
    </location>
</feature>
<keyword evidence="2" id="KW-1133">Transmembrane helix</keyword>
<feature type="transmembrane region" description="Helical" evidence="2">
    <location>
        <begin position="548"/>
        <end position="571"/>
    </location>
</feature>
<feature type="transmembrane region" description="Helical" evidence="2">
    <location>
        <begin position="375"/>
        <end position="401"/>
    </location>
</feature>
<feature type="compositionally biased region" description="Basic and acidic residues" evidence="1">
    <location>
        <begin position="36"/>
        <end position="47"/>
    </location>
</feature>
<proteinExistence type="predicted"/>
<feature type="compositionally biased region" description="Pro residues" evidence="1">
    <location>
        <begin position="1"/>
        <end position="27"/>
    </location>
</feature>
<feature type="transmembrane region" description="Helical" evidence="2">
    <location>
        <begin position="287"/>
        <end position="315"/>
    </location>
</feature>
<feature type="compositionally biased region" description="Pro residues" evidence="1">
    <location>
        <begin position="95"/>
        <end position="119"/>
    </location>
</feature>
<evidence type="ECO:0000259" key="3">
    <source>
        <dbReference type="Pfam" id="PF02517"/>
    </source>
</evidence>
<evidence type="ECO:0000256" key="2">
    <source>
        <dbReference type="SAM" id="Phobius"/>
    </source>
</evidence>
<reference evidence="4 5" key="1">
    <citation type="journal article" date="2015" name="Stand. Genomic Sci.">
        <title>Genomic Encyclopedia of Bacterial and Archaeal Type Strains, Phase III: the genomes of soil and plant-associated and newly described type strains.</title>
        <authorList>
            <person name="Whitman W.B."/>
            <person name="Woyke T."/>
            <person name="Klenk H.P."/>
            <person name="Zhou Y."/>
            <person name="Lilburn T.G."/>
            <person name="Beck B.J."/>
            <person name="De Vos P."/>
            <person name="Vandamme P."/>
            <person name="Eisen J.A."/>
            <person name="Garrity G."/>
            <person name="Hugenholtz P."/>
            <person name="Kyrpides N.C."/>
        </authorList>
    </citation>
    <scope>NUCLEOTIDE SEQUENCE [LARGE SCALE GENOMIC DNA]</scope>
    <source>
        <strain evidence="4 5">VKM Ac-2538</strain>
    </source>
</reference>
<dbReference type="RefSeq" id="WP_158292958.1">
    <property type="nucleotide sequence ID" value="NZ_SLWM01000014.1"/>
</dbReference>
<gene>
    <name evidence="4" type="ORF">EV644_11463</name>
</gene>
<accession>A0ABY2BDW2</accession>
<feature type="compositionally biased region" description="Pro residues" evidence="1">
    <location>
        <begin position="126"/>
        <end position="144"/>
    </location>
</feature>
<feature type="domain" description="CAAX prenyl protease 2/Lysostaphin resistance protein A-like" evidence="3">
    <location>
        <begin position="422"/>
        <end position="527"/>
    </location>
</feature>
<keyword evidence="5" id="KW-1185">Reference proteome</keyword>
<dbReference type="GO" id="GO:0006508">
    <property type="term" value="P:proteolysis"/>
    <property type="evidence" value="ECO:0007669"/>
    <property type="project" value="UniProtKB-KW"/>
</dbReference>
<organism evidence="4 5">
    <name type="scientific">Kribbella orskensis</name>
    <dbReference type="NCBI Taxonomy" id="2512216"/>
    <lineage>
        <taxon>Bacteria</taxon>
        <taxon>Bacillati</taxon>
        <taxon>Actinomycetota</taxon>
        <taxon>Actinomycetes</taxon>
        <taxon>Propionibacteriales</taxon>
        <taxon>Kribbellaceae</taxon>
        <taxon>Kribbella</taxon>
    </lineage>
</organism>
<evidence type="ECO:0000256" key="1">
    <source>
        <dbReference type="SAM" id="MobiDB-lite"/>
    </source>
</evidence>
<feature type="compositionally biased region" description="Pro residues" evidence="1">
    <location>
        <begin position="161"/>
        <end position="174"/>
    </location>
</feature>
<protein>
    <submittedName>
        <fullName evidence="4">Membrane protease YdiL (CAAX protease family)</fullName>
    </submittedName>
</protein>